<keyword evidence="8" id="KW-1133">Transmembrane helix</keyword>
<dbReference type="InterPro" id="IPR051502">
    <property type="entry name" value="RLP_Defense_Trigger"/>
</dbReference>
<dbReference type="Gene3D" id="3.80.10.10">
    <property type="entry name" value="Ribonuclease Inhibitor"/>
    <property type="match status" value="1"/>
</dbReference>
<keyword evidence="3" id="KW-1003">Cell membrane</keyword>
<evidence type="ECO:0000256" key="6">
    <source>
        <dbReference type="ARBA" id="ARBA00022729"/>
    </source>
</evidence>
<dbReference type="InterPro" id="IPR032675">
    <property type="entry name" value="LRR_dom_sf"/>
</dbReference>
<organism evidence="11 12">
    <name type="scientific">Quercus suber</name>
    <name type="common">Cork oak</name>
    <dbReference type="NCBI Taxonomy" id="58331"/>
    <lineage>
        <taxon>Eukaryota</taxon>
        <taxon>Viridiplantae</taxon>
        <taxon>Streptophyta</taxon>
        <taxon>Embryophyta</taxon>
        <taxon>Tracheophyta</taxon>
        <taxon>Spermatophyta</taxon>
        <taxon>Magnoliopsida</taxon>
        <taxon>eudicotyledons</taxon>
        <taxon>Gunneridae</taxon>
        <taxon>Pentapetalae</taxon>
        <taxon>rosids</taxon>
        <taxon>fabids</taxon>
        <taxon>Fagales</taxon>
        <taxon>Fagaceae</taxon>
        <taxon>Quercus</taxon>
    </lineage>
</organism>
<sequence>MKEKVAFLRLPPLPAAIGHNKGSIPKTLSNLIGLENLDLCYNSLRREIPPQLIELTFLEVFSAAYNNLSGRTPCMKQFGTFDASSYEGNLFLCGLPLEKNCTRRDDLSPTPMQSSNLSTAIHLWLDLPALFRVELFDMSVNDITGIVPPSIEALSFLKNFIFEKK</sequence>
<dbReference type="EMBL" id="PKMF04000543">
    <property type="protein sequence ID" value="KAK7826597.1"/>
    <property type="molecule type" value="Genomic_DNA"/>
</dbReference>
<evidence type="ECO:0000256" key="10">
    <source>
        <dbReference type="ARBA" id="ARBA00037847"/>
    </source>
</evidence>
<evidence type="ECO:0000313" key="12">
    <source>
        <dbReference type="Proteomes" id="UP000237347"/>
    </source>
</evidence>
<dbReference type="Proteomes" id="UP000237347">
    <property type="component" value="Unassembled WGS sequence"/>
</dbReference>
<dbReference type="Pfam" id="PF00560">
    <property type="entry name" value="LRR_1"/>
    <property type="match status" value="1"/>
</dbReference>
<evidence type="ECO:0000256" key="2">
    <source>
        <dbReference type="ARBA" id="ARBA00009592"/>
    </source>
</evidence>
<comment type="similarity">
    <text evidence="2">Belongs to the RLP family.</text>
</comment>
<dbReference type="GO" id="GO:0012505">
    <property type="term" value="C:endomembrane system"/>
    <property type="evidence" value="ECO:0007669"/>
    <property type="project" value="UniProtKB-SubCell"/>
</dbReference>
<evidence type="ECO:0000256" key="4">
    <source>
        <dbReference type="ARBA" id="ARBA00022614"/>
    </source>
</evidence>
<evidence type="ECO:0000313" key="11">
    <source>
        <dbReference type="EMBL" id="KAK7826597.1"/>
    </source>
</evidence>
<comment type="caution">
    <text evidence="11">The sequence shown here is derived from an EMBL/GenBank/DDBJ whole genome shotgun (WGS) entry which is preliminary data.</text>
</comment>
<evidence type="ECO:0000256" key="9">
    <source>
        <dbReference type="ARBA" id="ARBA00023136"/>
    </source>
</evidence>
<evidence type="ECO:0000256" key="3">
    <source>
        <dbReference type="ARBA" id="ARBA00022475"/>
    </source>
</evidence>
<proteinExistence type="inferred from homology"/>
<dbReference type="AlphaFoldDB" id="A0AAW0JIV3"/>
<protein>
    <submittedName>
        <fullName evidence="11">Receptor-like protein 15</fullName>
    </submittedName>
</protein>
<keyword evidence="9" id="KW-0472">Membrane</keyword>
<gene>
    <name evidence="11" type="primary">RLP15_10</name>
    <name evidence="11" type="ORF">CFP56_032069</name>
</gene>
<evidence type="ECO:0000256" key="1">
    <source>
        <dbReference type="ARBA" id="ARBA00004236"/>
    </source>
</evidence>
<keyword evidence="6" id="KW-0732">Signal</keyword>
<keyword evidence="4" id="KW-0433">Leucine-rich repeat</keyword>
<comment type="subcellular location">
    <subcellularLocation>
        <location evidence="1">Cell membrane</location>
    </subcellularLocation>
    <subcellularLocation>
        <location evidence="10">Endomembrane system</location>
        <topology evidence="10">Single-pass membrane protein</topology>
    </subcellularLocation>
</comment>
<keyword evidence="5" id="KW-0812">Transmembrane</keyword>
<evidence type="ECO:0000256" key="7">
    <source>
        <dbReference type="ARBA" id="ARBA00022737"/>
    </source>
</evidence>
<dbReference type="PANTHER" id="PTHR48062">
    <property type="entry name" value="RECEPTOR-LIKE PROTEIN 14"/>
    <property type="match status" value="1"/>
</dbReference>
<dbReference type="SUPFAM" id="SSF52058">
    <property type="entry name" value="L domain-like"/>
    <property type="match status" value="1"/>
</dbReference>
<keyword evidence="12" id="KW-1185">Reference proteome</keyword>
<dbReference type="GO" id="GO:0005886">
    <property type="term" value="C:plasma membrane"/>
    <property type="evidence" value="ECO:0007669"/>
    <property type="project" value="UniProtKB-SubCell"/>
</dbReference>
<evidence type="ECO:0000256" key="8">
    <source>
        <dbReference type="ARBA" id="ARBA00022989"/>
    </source>
</evidence>
<reference evidence="11 12" key="1">
    <citation type="journal article" date="2018" name="Sci. Data">
        <title>The draft genome sequence of cork oak.</title>
        <authorList>
            <person name="Ramos A.M."/>
            <person name="Usie A."/>
            <person name="Barbosa P."/>
            <person name="Barros P.M."/>
            <person name="Capote T."/>
            <person name="Chaves I."/>
            <person name="Simoes F."/>
            <person name="Abreu I."/>
            <person name="Carrasquinho I."/>
            <person name="Faro C."/>
            <person name="Guimaraes J.B."/>
            <person name="Mendonca D."/>
            <person name="Nobrega F."/>
            <person name="Rodrigues L."/>
            <person name="Saibo N.J.M."/>
            <person name="Varela M.C."/>
            <person name="Egas C."/>
            <person name="Matos J."/>
            <person name="Miguel C.M."/>
            <person name="Oliveira M.M."/>
            <person name="Ricardo C.P."/>
            <person name="Goncalves S."/>
        </authorList>
    </citation>
    <scope>NUCLEOTIDE SEQUENCE [LARGE SCALE GENOMIC DNA]</scope>
    <source>
        <strain evidence="12">cv. HL8</strain>
    </source>
</reference>
<accession>A0AAW0JIV3</accession>
<dbReference type="PANTHER" id="PTHR48062:SF52">
    <property type="entry name" value="RECEPTOR-LIKE PROTEIN 8-RELATED"/>
    <property type="match status" value="1"/>
</dbReference>
<keyword evidence="7" id="KW-0677">Repeat</keyword>
<name>A0AAW0JIV3_QUESU</name>
<evidence type="ECO:0000256" key="5">
    <source>
        <dbReference type="ARBA" id="ARBA00022692"/>
    </source>
</evidence>
<dbReference type="InterPro" id="IPR001611">
    <property type="entry name" value="Leu-rich_rpt"/>
</dbReference>